<accession>A0ABY7ASM1</accession>
<gene>
    <name evidence="2" type="primary">bcsE</name>
    <name evidence="2" type="ORF">OLW01_17240</name>
</gene>
<dbReference type="Proteomes" id="UP001163726">
    <property type="component" value="Plasmid pCadTS8_2"/>
</dbReference>
<protein>
    <recommendedName>
        <fullName evidence="1">Cellulose biosynthesis protein BcsE</fullName>
    </recommendedName>
</protein>
<proteinExistence type="predicted"/>
<keyword evidence="3" id="KW-1185">Reference proteome</keyword>
<evidence type="ECO:0000313" key="3">
    <source>
        <dbReference type="Proteomes" id="UP001163726"/>
    </source>
</evidence>
<dbReference type="Pfam" id="PF10995">
    <property type="entry name" value="CBP_BcsE"/>
    <property type="match status" value="1"/>
</dbReference>
<dbReference type="RefSeq" id="WP_268077273.1">
    <property type="nucleotide sequence ID" value="NZ_CP109967.1"/>
</dbReference>
<dbReference type="EMBL" id="CP109967">
    <property type="protein sequence ID" value="WAJ72474.1"/>
    <property type="molecule type" value="Genomic_DNA"/>
</dbReference>
<evidence type="ECO:0000313" key="2">
    <source>
        <dbReference type="EMBL" id="WAJ72474.1"/>
    </source>
</evidence>
<reference evidence="2" key="1">
    <citation type="submission" date="2022-10" db="EMBL/GenBank/DDBJ databases">
        <title>Catenovulum adriacola sp. nov. isolated in the Harbour of Susak.</title>
        <authorList>
            <person name="Schoch T."/>
            <person name="Reich S.J."/>
            <person name="Stoeferle S."/>
            <person name="Flaiz M."/>
            <person name="Kazda M."/>
            <person name="Riedel C.U."/>
            <person name="Duerre P."/>
        </authorList>
    </citation>
    <scope>NUCLEOTIDE SEQUENCE</scope>
    <source>
        <strain evidence="2">TS8</strain>
        <plasmid evidence="2">pCadTS8_2</plasmid>
    </source>
</reference>
<sequence>MYGLGSFDTPSSINFSHANHYFLLSEQVTQSGFLINNLLKSILSKQHDLFVISEDLDIVIESIQKPDIDTFKLLEQHKRLHFFETAKTNKENFSLKYFQQLFKELKVYPQFKHANCVIHLSGAVLNATDETELENIINYFNRQAVNWQLNLIILITGASNRALTERLFTYSKTISGLLNISRYSGSQLLNLSFWHQVSGLIYNQKFKLYFDENLFKLSSYVAPSESESTEFDNQQLDENEVWVVETAVDSFEQIPENYRRVKNNEQLYEVAKQLSSATVVFTINKDQSVIDLAKICYTLRKTQGAWLKIVLQNIEGMVRHKDESIFYLAGVNLILYDFNQASRFISRIQSIQGFKFTRELPEKFSFISDKIESSKSFGYRSIHQFCEEVIRSSENADSLSVSAALVRLTLLPSARPVHALKMIHLKRNGDFFSNYQDEIVLYLSACRANDVQTALEHLFYLDIDDFFLAKSITTSHLDVQRFCRQLLANSELKHEADLSKYLSHKLVMDNVYDAFEIELMNSPNVKIPDEPFLSPLKFKAVE</sequence>
<dbReference type="InterPro" id="IPR017745">
    <property type="entry name" value="BcsE"/>
</dbReference>
<evidence type="ECO:0000256" key="1">
    <source>
        <dbReference type="NCBIfam" id="TIGR03369"/>
    </source>
</evidence>
<dbReference type="NCBIfam" id="TIGR03369">
    <property type="entry name" value="cellulose_bcsE"/>
    <property type="match status" value="1"/>
</dbReference>
<keyword evidence="2" id="KW-0614">Plasmid</keyword>
<geneLocation type="plasmid" evidence="2 3">
    <name>pCadTS8_2</name>
</geneLocation>
<name>A0ABY7ASM1_9ALTE</name>
<organism evidence="2 3">
    <name type="scientific">Catenovulum adriaticum</name>
    <dbReference type="NCBI Taxonomy" id="2984846"/>
    <lineage>
        <taxon>Bacteria</taxon>
        <taxon>Pseudomonadati</taxon>
        <taxon>Pseudomonadota</taxon>
        <taxon>Gammaproteobacteria</taxon>
        <taxon>Alteromonadales</taxon>
        <taxon>Alteromonadaceae</taxon>
        <taxon>Catenovulum</taxon>
    </lineage>
</organism>